<evidence type="ECO:0000313" key="1">
    <source>
        <dbReference type="EMBL" id="RIB12600.1"/>
    </source>
</evidence>
<dbReference type="OrthoDB" id="2427876at2759"/>
<reference evidence="1 2" key="1">
    <citation type="submission" date="2018-06" db="EMBL/GenBank/DDBJ databases">
        <title>Comparative genomics reveals the genomic features of Rhizophagus irregularis, R. cerebriforme, R. diaphanum and Gigaspora rosea, and their symbiotic lifestyle signature.</title>
        <authorList>
            <person name="Morin E."/>
            <person name="San Clemente H."/>
            <person name="Chen E.C.H."/>
            <person name="De La Providencia I."/>
            <person name="Hainaut M."/>
            <person name="Kuo A."/>
            <person name="Kohler A."/>
            <person name="Murat C."/>
            <person name="Tang N."/>
            <person name="Roy S."/>
            <person name="Loubradou J."/>
            <person name="Henrissat B."/>
            <person name="Grigoriev I.V."/>
            <person name="Corradi N."/>
            <person name="Roux C."/>
            <person name="Martin F.M."/>
        </authorList>
    </citation>
    <scope>NUCLEOTIDE SEQUENCE [LARGE SCALE GENOMIC DNA]</scope>
    <source>
        <strain evidence="1 2">DAOM 194757</strain>
    </source>
</reference>
<dbReference type="EMBL" id="QKWP01001007">
    <property type="protein sequence ID" value="RIB12600.1"/>
    <property type="molecule type" value="Genomic_DNA"/>
</dbReference>
<dbReference type="AlphaFoldDB" id="A0A397UQY4"/>
<organism evidence="1 2">
    <name type="scientific">Gigaspora rosea</name>
    <dbReference type="NCBI Taxonomy" id="44941"/>
    <lineage>
        <taxon>Eukaryota</taxon>
        <taxon>Fungi</taxon>
        <taxon>Fungi incertae sedis</taxon>
        <taxon>Mucoromycota</taxon>
        <taxon>Glomeromycotina</taxon>
        <taxon>Glomeromycetes</taxon>
        <taxon>Diversisporales</taxon>
        <taxon>Gigasporaceae</taxon>
        <taxon>Gigaspora</taxon>
    </lineage>
</organism>
<comment type="caution">
    <text evidence="1">The sequence shown here is derived from an EMBL/GenBank/DDBJ whole genome shotgun (WGS) entry which is preliminary data.</text>
</comment>
<accession>A0A397UQY4</accession>
<name>A0A397UQY4_9GLOM</name>
<protein>
    <submittedName>
        <fullName evidence="1">Uncharacterized protein</fullName>
    </submittedName>
</protein>
<dbReference type="Proteomes" id="UP000266673">
    <property type="component" value="Unassembled WGS sequence"/>
</dbReference>
<evidence type="ECO:0000313" key="2">
    <source>
        <dbReference type="Proteomes" id="UP000266673"/>
    </source>
</evidence>
<keyword evidence="2" id="KW-1185">Reference proteome</keyword>
<gene>
    <name evidence="1" type="ORF">C2G38_2257570</name>
</gene>
<sequence length="193" mass="22449">MDTDEDDYDTIDLTDDRDPIVADFASDLELYYKLVDEPSTTEDAMNDKEILAMVHRTFDPEPAATDSEEDEVSLAPPVNLSEAINALQLLIQFQEQKESDDRFKPKELNMLRKKMYHFEKLKNGAKKQTDLFHYFGDTENLFEFEIQGQNLKLLGFCGIANSNPPLNREISKWTEEMDFHHQEYLILLGIFPF</sequence>
<proteinExistence type="predicted"/>